<keyword evidence="1" id="KW-0472">Membrane</keyword>
<dbReference type="AlphaFoldDB" id="A0A0G1RWC0"/>
<name>A0A0G1RWC0_9BACT</name>
<evidence type="ECO:0000256" key="1">
    <source>
        <dbReference type="SAM" id="Phobius"/>
    </source>
</evidence>
<feature type="transmembrane region" description="Helical" evidence="1">
    <location>
        <begin position="6"/>
        <end position="27"/>
    </location>
</feature>
<keyword evidence="1" id="KW-1133">Transmembrane helix</keyword>
<proteinExistence type="predicted"/>
<dbReference type="PATRIC" id="fig|1618371.3.peg.489"/>
<comment type="caution">
    <text evidence="2">The sequence shown here is derived from an EMBL/GenBank/DDBJ whole genome shotgun (WGS) entry which is preliminary data.</text>
</comment>
<evidence type="ECO:0000313" key="2">
    <source>
        <dbReference type="EMBL" id="KKU61442.1"/>
    </source>
</evidence>
<dbReference type="Proteomes" id="UP000033860">
    <property type="component" value="Unassembled WGS sequence"/>
</dbReference>
<evidence type="ECO:0000313" key="3">
    <source>
        <dbReference type="Proteomes" id="UP000033860"/>
    </source>
</evidence>
<dbReference type="EMBL" id="LCNT01000003">
    <property type="protein sequence ID" value="KKU61442.1"/>
    <property type="molecule type" value="Genomic_DNA"/>
</dbReference>
<protein>
    <submittedName>
        <fullName evidence="2">Uncharacterized protein</fullName>
    </submittedName>
</protein>
<reference evidence="2 3" key="1">
    <citation type="journal article" date="2015" name="Nature">
        <title>rRNA introns, odd ribosomes, and small enigmatic genomes across a large radiation of phyla.</title>
        <authorList>
            <person name="Brown C.T."/>
            <person name="Hug L.A."/>
            <person name="Thomas B.C."/>
            <person name="Sharon I."/>
            <person name="Castelle C.J."/>
            <person name="Singh A."/>
            <person name="Wilkins M.J."/>
            <person name="Williams K.H."/>
            <person name="Banfield J.F."/>
        </authorList>
    </citation>
    <scope>NUCLEOTIDE SEQUENCE [LARGE SCALE GENOMIC DNA]</scope>
</reference>
<sequence>MDNRKLILVSYIVLISLFLGFLGYYWFVKYYVFPKRSDLTPFPVLSSKYATVGVSDEWRFEYIQPFLKNFFSQDGVNYLEVFYYDTDNKRHNIKLFISGGFKSEAVDGIGYGDGTDSGLIDFAELKTKIKPGQQVGIEYLAKPFPKFFRTEQVCAKLGHLCLLADIMEEKSQEAEGATFLVATAIYTDLYEE</sequence>
<accession>A0A0G1RWC0</accession>
<keyword evidence="1" id="KW-0812">Transmembrane</keyword>
<organism evidence="2 3">
    <name type="scientific">Candidatus Beckwithbacteria bacterium GW2011_GWB1_47_15</name>
    <dbReference type="NCBI Taxonomy" id="1618371"/>
    <lineage>
        <taxon>Bacteria</taxon>
        <taxon>Candidatus Beckwithiibacteriota</taxon>
    </lineage>
</organism>
<gene>
    <name evidence="2" type="ORF">UX85_C0003G0101</name>
</gene>